<organism evidence="2 3">
    <name type="scientific">Solanum tuberosum</name>
    <name type="common">Potato</name>
    <dbReference type="NCBI Taxonomy" id="4113"/>
    <lineage>
        <taxon>Eukaryota</taxon>
        <taxon>Viridiplantae</taxon>
        <taxon>Streptophyta</taxon>
        <taxon>Embryophyta</taxon>
        <taxon>Tracheophyta</taxon>
        <taxon>Spermatophyta</taxon>
        <taxon>Magnoliopsida</taxon>
        <taxon>eudicotyledons</taxon>
        <taxon>Gunneridae</taxon>
        <taxon>Pentapetalae</taxon>
        <taxon>asterids</taxon>
        <taxon>lamiids</taxon>
        <taxon>Solanales</taxon>
        <taxon>Solanaceae</taxon>
        <taxon>Solanoideae</taxon>
        <taxon>Solaneae</taxon>
        <taxon>Solanum</taxon>
    </lineage>
</organism>
<comment type="caution">
    <text evidence="2">The sequence shown here is derived from an EMBL/GenBank/DDBJ whole genome shotgun (WGS) entry which is preliminary data.</text>
</comment>
<protein>
    <submittedName>
        <fullName evidence="2">Uncharacterized protein</fullName>
    </submittedName>
</protein>
<sequence length="65" mass="7237">MDYEGGEGEREPTENPNRLTDPFIVHSLRLGMAGTNQKCKSRKRSRETDRSATTRTRVGGVLSVS</sequence>
<evidence type="ECO:0000313" key="3">
    <source>
        <dbReference type="Proteomes" id="UP000826656"/>
    </source>
</evidence>
<feature type="region of interest" description="Disordered" evidence="1">
    <location>
        <begin position="34"/>
        <end position="65"/>
    </location>
</feature>
<accession>A0ABQ7TXF9</accession>
<proteinExistence type="predicted"/>
<dbReference type="EMBL" id="JAIVGD010000028">
    <property type="protein sequence ID" value="KAH0739392.1"/>
    <property type="molecule type" value="Genomic_DNA"/>
</dbReference>
<evidence type="ECO:0000313" key="2">
    <source>
        <dbReference type="EMBL" id="KAH0739392.1"/>
    </source>
</evidence>
<reference evidence="2 3" key="1">
    <citation type="journal article" date="2021" name="bioRxiv">
        <title>Chromosome-scale and haplotype-resolved genome assembly of a tetraploid potato cultivar.</title>
        <authorList>
            <person name="Sun H."/>
            <person name="Jiao W.-B."/>
            <person name="Krause K."/>
            <person name="Campoy J.A."/>
            <person name="Goel M."/>
            <person name="Folz-Donahue K."/>
            <person name="Kukat C."/>
            <person name="Huettel B."/>
            <person name="Schneeberger K."/>
        </authorList>
    </citation>
    <scope>NUCLEOTIDE SEQUENCE [LARGE SCALE GENOMIC DNA]</scope>
    <source>
        <strain evidence="2">SolTubOtavaFocal</strain>
        <tissue evidence="2">Leaves</tissue>
    </source>
</reference>
<keyword evidence="3" id="KW-1185">Reference proteome</keyword>
<evidence type="ECO:0000256" key="1">
    <source>
        <dbReference type="SAM" id="MobiDB-lite"/>
    </source>
</evidence>
<dbReference type="Proteomes" id="UP000826656">
    <property type="component" value="Unassembled WGS sequence"/>
</dbReference>
<gene>
    <name evidence="2" type="ORF">KY290_038097</name>
</gene>
<feature type="region of interest" description="Disordered" evidence="1">
    <location>
        <begin position="1"/>
        <end position="22"/>
    </location>
</feature>
<name>A0ABQ7TXF9_SOLTU</name>